<evidence type="ECO:0000256" key="2">
    <source>
        <dbReference type="ARBA" id="ARBA00016807"/>
    </source>
</evidence>
<evidence type="ECO:0000256" key="3">
    <source>
        <dbReference type="ARBA" id="ARBA00023015"/>
    </source>
</evidence>
<evidence type="ECO:0000313" key="7">
    <source>
        <dbReference type="EMBL" id="KAB0801804.1"/>
    </source>
</evidence>
<dbReference type="InParanoid" id="A0A5N4AWU2"/>
<comment type="subunit">
    <text evidence="1">Self-associates forming complexes of several hundred monomers.</text>
</comment>
<dbReference type="Proteomes" id="UP000327044">
    <property type="component" value="Unassembled WGS sequence"/>
</dbReference>
<evidence type="ECO:0000256" key="5">
    <source>
        <dbReference type="ARBA" id="ARBA00025466"/>
    </source>
</evidence>
<dbReference type="InterPro" id="IPR028002">
    <property type="entry name" value="Myb_DNA-bind_5"/>
</dbReference>
<comment type="caution">
    <text evidence="7">The sequence shown here is derived from an EMBL/GenBank/DDBJ whole genome shotgun (WGS) entry which is preliminary data.</text>
</comment>
<keyword evidence="4" id="KW-0804">Transcription</keyword>
<evidence type="ECO:0000313" key="8">
    <source>
        <dbReference type="Proteomes" id="UP000327044"/>
    </source>
</evidence>
<name>A0A5N4AWU2_PHOPY</name>
<feature type="domain" description="Myb/SANT-like DNA-binding" evidence="6">
    <location>
        <begin position="7"/>
        <end position="85"/>
    </location>
</feature>
<evidence type="ECO:0000256" key="1">
    <source>
        <dbReference type="ARBA" id="ARBA00011764"/>
    </source>
</evidence>
<keyword evidence="3" id="KW-0805">Transcription regulation</keyword>
<organism evidence="7 8">
    <name type="scientific">Photinus pyralis</name>
    <name type="common">Common eastern firefly</name>
    <name type="synonym">Lampyris pyralis</name>
    <dbReference type="NCBI Taxonomy" id="7054"/>
    <lineage>
        <taxon>Eukaryota</taxon>
        <taxon>Metazoa</taxon>
        <taxon>Ecdysozoa</taxon>
        <taxon>Arthropoda</taxon>
        <taxon>Hexapoda</taxon>
        <taxon>Insecta</taxon>
        <taxon>Pterygota</taxon>
        <taxon>Neoptera</taxon>
        <taxon>Endopterygota</taxon>
        <taxon>Coleoptera</taxon>
        <taxon>Polyphaga</taxon>
        <taxon>Elateriformia</taxon>
        <taxon>Elateroidea</taxon>
        <taxon>Lampyridae</taxon>
        <taxon>Lampyrinae</taxon>
        <taxon>Photinus</taxon>
    </lineage>
</organism>
<dbReference type="AlphaFoldDB" id="A0A5N4AWU2"/>
<comment type="function">
    <text evidence="5">Involved in transvection phenomena (= synapsis-dependent gene expression), where the synaptic pairing of chromosomes carrying genes with which zeste interacts influences the expression of these genes. Zeste binds to DNA and stimulates transcription from a nearby promoter.</text>
</comment>
<proteinExistence type="predicted"/>
<dbReference type="Pfam" id="PF13873">
    <property type="entry name" value="Myb_DNA-bind_5"/>
    <property type="match status" value="1"/>
</dbReference>
<dbReference type="OrthoDB" id="3066195at2759"/>
<accession>A0A5N4AWU2</accession>
<dbReference type="EMBL" id="VVIM01000002">
    <property type="protein sequence ID" value="KAB0801804.1"/>
    <property type="molecule type" value="Genomic_DNA"/>
</dbReference>
<reference evidence="7 8" key="1">
    <citation type="journal article" date="2018" name="Elife">
        <title>Firefly genomes illuminate parallel origins of bioluminescence in beetles.</title>
        <authorList>
            <person name="Fallon T.R."/>
            <person name="Lower S.E."/>
            <person name="Chang C.H."/>
            <person name="Bessho-Uehara M."/>
            <person name="Martin G.J."/>
            <person name="Bewick A.J."/>
            <person name="Behringer M."/>
            <person name="Debat H.J."/>
            <person name="Wong I."/>
            <person name="Day J.C."/>
            <person name="Suvorov A."/>
            <person name="Silva C.J."/>
            <person name="Stanger-Hall K.F."/>
            <person name="Hall D.W."/>
            <person name="Schmitz R.J."/>
            <person name="Nelson D.R."/>
            <person name="Lewis S.M."/>
            <person name="Shigenobu S."/>
            <person name="Bybee S.M."/>
            <person name="Larracuente A.M."/>
            <person name="Oba Y."/>
            <person name="Weng J.K."/>
        </authorList>
    </citation>
    <scope>NUCLEOTIDE SEQUENCE [LARGE SCALE GENOMIC DNA]</scope>
    <source>
        <strain evidence="7">1611_PpyrPB1</strain>
        <tissue evidence="7">Whole body</tissue>
    </source>
</reference>
<sequence length="302" mass="34441">MSKEKIRVANFSSAEKLLLLTIISEKYSKILEDKKTDRMSVSQKEQAWSQIEIDFNASSTTTFRNASCLKKCYENRKKELRKTVANHKRDVLLTGGGPPPKKKKDDDETLIDDILTSIMNEKTLVGLQNPFDDDVDENAIPQRNTQQFDTDTEFVLEVGSEYYADNNTSQIQTAQGVMPASNVMNWKRSTPNQLKQPISATLCAIAKDEQMAPQLDITTPNSSKARTPKQCSRRRPTIVVKTLTSSDIAKKYNILLDKRISLLDAQHKHMEKENELILKKHQLEIALLTRKLKRDEELDTEN</sequence>
<evidence type="ECO:0000259" key="6">
    <source>
        <dbReference type="Pfam" id="PF13873"/>
    </source>
</evidence>
<evidence type="ECO:0000256" key="4">
    <source>
        <dbReference type="ARBA" id="ARBA00023163"/>
    </source>
</evidence>
<dbReference type="PANTHER" id="PTHR21411:SF0">
    <property type="entry name" value="REGULATORY PROTEIN ZESTE"/>
    <property type="match status" value="1"/>
</dbReference>
<keyword evidence="8" id="KW-1185">Reference proteome</keyword>
<gene>
    <name evidence="7" type="ORF">PPYR_03990</name>
</gene>
<dbReference type="PANTHER" id="PTHR21411">
    <property type="entry name" value="APONTIC"/>
    <property type="match status" value="1"/>
</dbReference>
<protein>
    <recommendedName>
        <fullName evidence="2">Regulatory protein zeste</fullName>
    </recommendedName>
</protein>